<organism evidence="7 8">
    <name type="scientific">Microvirga mediterraneensis</name>
    <dbReference type="NCBI Taxonomy" id="2754695"/>
    <lineage>
        <taxon>Bacteria</taxon>
        <taxon>Pseudomonadati</taxon>
        <taxon>Pseudomonadota</taxon>
        <taxon>Alphaproteobacteria</taxon>
        <taxon>Hyphomicrobiales</taxon>
        <taxon>Methylobacteriaceae</taxon>
        <taxon>Microvirga</taxon>
    </lineage>
</organism>
<keyword evidence="8" id="KW-1185">Reference proteome</keyword>
<comment type="caution">
    <text evidence="7">The sequence shown here is derived from an EMBL/GenBank/DDBJ whole genome shotgun (WGS) entry which is preliminary data.</text>
</comment>
<evidence type="ECO:0000313" key="8">
    <source>
        <dbReference type="Proteomes" id="UP000572984"/>
    </source>
</evidence>
<proteinExistence type="inferred from homology"/>
<evidence type="ECO:0000256" key="6">
    <source>
        <dbReference type="RuleBase" id="RU003512"/>
    </source>
</evidence>
<dbReference type="Gene3D" id="3.40.50.1980">
    <property type="entry name" value="Nitrogenase molybdenum iron protein domain"/>
    <property type="match status" value="2"/>
</dbReference>
<dbReference type="GO" id="GO:0030001">
    <property type="term" value="P:metal ion transport"/>
    <property type="evidence" value="ECO:0007669"/>
    <property type="project" value="InterPro"/>
</dbReference>
<dbReference type="PANTHER" id="PTHR42953:SF1">
    <property type="entry name" value="METAL-BINDING PROTEIN HI_0362-RELATED"/>
    <property type="match status" value="1"/>
</dbReference>
<dbReference type="InterPro" id="IPR050492">
    <property type="entry name" value="Bact_metal-bind_prot9"/>
</dbReference>
<name>A0A838BWP0_9HYPH</name>
<dbReference type="PRINTS" id="PR00691">
    <property type="entry name" value="ADHESINB"/>
</dbReference>
<evidence type="ECO:0000313" key="7">
    <source>
        <dbReference type="EMBL" id="MBA1158936.1"/>
    </source>
</evidence>
<dbReference type="PRINTS" id="PR00690">
    <property type="entry name" value="ADHESNFAMILY"/>
</dbReference>
<sequence length="238" mass="25658">MKVKAAQVVFVNGLGLEGWMDRFFKASGSTAPMIVASTGVKPIEGAEDGHDTHTGHGGEHAEHRLDSHAWQNVANVKLYVANIRDALIQADPGGKQTYDGNAARYLSTLDSLDAEVRTAIAKIPVDRRRIITTHDALGYFAAAYGIQVIAPQGVSTEAEASAQDVARIIRQIRAEKIPAVFIENISDDRLMQRIAKETGARIGDKIYSDALSEPDGPAGTYVDMIRNNVRAFSAALMG</sequence>
<dbReference type="EMBL" id="JACDXJ010000002">
    <property type="protein sequence ID" value="MBA1158936.1"/>
    <property type="molecule type" value="Genomic_DNA"/>
</dbReference>
<dbReference type="Pfam" id="PF01297">
    <property type="entry name" value="ZnuA"/>
    <property type="match status" value="1"/>
</dbReference>
<evidence type="ECO:0000256" key="1">
    <source>
        <dbReference type="ARBA" id="ARBA00004196"/>
    </source>
</evidence>
<dbReference type="AlphaFoldDB" id="A0A838BWP0"/>
<dbReference type="Proteomes" id="UP000572984">
    <property type="component" value="Unassembled WGS sequence"/>
</dbReference>
<evidence type="ECO:0000256" key="5">
    <source>
        <dbReference type="ARBA" id="ARBA00022729"/>
    </source>
</evidence>
<reference evidence="7 8" key="1">
    <citation type="submission" date="2020-07" db="EMBL/GenBank/DDBJ databases">
        <title>Draft genome and description of Microvirga mediterraneensis Marseille-Q2068 sp. nov.</title>
        <authorList>
            <person name="Boxberger M."/>
        </authorList>
    </citation>
    <scope>NUCLEOTIDE SEQUENCE [LARGE SCALE GENOMIC DNA]</scope>
    <source>
        <strain evidence="7 8">Marseille-Q2068</strain>
    </source>
</reference>
<dbReference type="GO" id="GO:0046872">
    <property type="term" value="F:metal ion binding"/>
    <property type="evidence" value="ECO:0007669"/>
    <property type="project" value="UniProtKB-KW"/>
</dbReference>
<dbReference type="InterPro" id="IPR006129">
    <property type="entry name" value="AdhesinB"/>
</dbReference>
<dbReference type="SUPFAM" id="SSF53807">
    <property type="entry name" value="Helical backbone' metal receptor"/>
    <property type="match status" value="1"/>
</dbReference>
<dbReference type="PANTHER" id="PTHR42953">
    <property type="entry name" value="HIGH-AFFINITY ZINC UPTAKE SYSTEM PROTEIN ZNUA-RELATED"/>
    <property type="match status" value="1"/>
</dbReference>
<comment type="similarity">
    <text evidence="2 6">Belongs to the bacterial solute-binding protein 9 family.</text>
</comment>
<evidence type="ECO:0000256" key="3">
    <source>
        <dbReference type="ARBA" id="ARBA00022448"/>
    </source>
</evidence>
<comment type="subcellular location">
    <subcellularLocation>
        <location evidence="1">Cell envelope</location>
    </subcellularLocation>
</comment>
<accession>A0A838BWP0</accession>
<dbReference type="InterPro" id="IPR006128">
    <property type="entry name" value="Lipoprotein_PsaA-like"/>
</dbReference>
<gene>
    <name evidence="7" type="ORF">H0S73_22830</name>
</gene>
<keyword evidence="5" id="KW-0732">Signal</keyword>
<keyword evidence="4" id="KW-0479">Metal-binding</keyword>
<evidence type="ECO:0000256" key="4">
    <source>
        <dbReference type="ARBA" id="ARBA00022723"/>
    </source>
</evidence>
<keyword evidence="3 6" id="KW-0813">Transport</keyword>
<dbReference type="GO" id="GO:0030313">
    <property type="term" value="C:cell envelope"/>
    <property type="evidence" value="ECO:0007669"/>
    <property type="project" value="UniProtKB-SubCell"/>
</dbReference>
<evidence type="ECO:0000256" key="2">
    <source>
        <dbReference type="ARBA" id="ARBA00011028"/>
    </source>
</evidence>
<dbReference type="GO" id="GO:0007155">
    <property type="term" value="P:cell adhesion"/>
    <property type="evidence" value="ECO:0007669"/>
    <property type="project" value="InterPro"/>
</dbReference>
<dbReference type="InterPro" id="IPR006127">
    <property type="entry name" value="ZnuA-like"/>
</dbReference>
<protein>
    <submittedName>
        <fullName evidence="7">Zinc ABC transporter substrate-binding protein</fullName>
    </submittedName>
</protein>